<dbReference type="PANTHER" id="PTHR24421:SF61">
    <property type="entry name" value="OXYGEN SENSOR HISTIDINE KINASE NREB"/>
    <property type="match status" value="1"/>
</dbReference>
<keyword evidence="3" id="KW-0902">Two-component regulatory system</keyword>
<dbReference type="PANTHER" id="PTHR24421">
    <property type="entry name" value="NITRATE/NITRITE SENSOR PROTEIN NARX-RELATED"/>
    <property type="match status" value="1"/>
</dbReference>
<evidence type="ECO:0000313" key="5">
    <source>
        <dbReference type="EMBL" id="MBO4206883.1"/>
    </source>
</evidence>
<dbReference type="Pfam" id="PF02518">
    <property type="entry name" value="HATPase_c"/>
    <property type="match status" value="1"/>
</dbReference>
<gene>
    <name evidence="5" type="ORF">GSF22_12835</name>
</gene>
<dbReference type="Proteomes" id="UP000823521">
    <property type="component" value="Unassembled WGS sequence"/>
</dbReference>
<evidence type="ECO:0000256" key="1">
    <source>
        <dbReference type="ARBA" id="ARBA00022679"/>
    </source>
</evidence>
<dbReference type="EMBL" id="WVUH01000089">
    <property type="protein sequence ID" value="MBO4206883.1"/>
    <property type="molecule type" value="Genomic_DNA"/>
</dbReference>
<keyword evidence="1" id="KW-0808">Transferase</keyword>
<dbReference type="RefSeq" id="WP_208813784.1">
    <property type="nucleotide sequence ID" value="NZ_WVUH01000089.1"/>
</dbReference>
<keyword evidence="6" id="KW-1185">Reference proteome</keyword>
<name>A0ABS3VR68_MICEH</name>
<keyword evidence="2" id="KW-0418">Kinase</keyword>
<dbReference type="InterPro" id="IPR050482">
    <property type="entry name" value="Sensor_HK_TwoCompSys"/>
</dbReference>
<evidence type="ECO:0000313" key="6">
    <source>
        <dbReference type="Proteomes" id="UP000823521"/>
    </source>
</evidence>
<evidence type="ECO:0000256" key="3">
    <source>
        <dbReference type="ARBA" id="ARBA00023012"/>
    </source>
</evidence>
<organism evidence="5 6">
    <name type="scientific">Micromonospora echinofusca</name>
    <dbReference type="NCBI Taxonomy" id="47858"/>
    <lineage>
        <taxon>Bacteria</taxon>
        <taxon>Bacillati</taxon>
        <taxon>Actinomycetota</taxon>
        <taxon>Actinomycetes</taxon>
        <taxon>Micromonosporales</taxon>
        <taxon>Micromonosporaceae</taxon>
        <taxon>Micromonospora</taxon>
    </lineage>
</organism>
<proteinExistence type="predicted"/>
<evidence type="ECO:0000259" key="4">
    <source>
        <dbReference type="Pfam" id="PF02518"/>
    </source>
</evidence>
<protein>
    <recommendedName>
        <fullName evidence="4">Histidine kinase/HSP90-like ATPase domain-containing protein</fullName>
    </recommendedName>
</protein>
<comment type="caution">
    <text evidence="5">The sequence shown here is derived from an EMBL/GenBank/DDBJ whole genome shotgun (WGS) entry which is preliminary data.</text>
</comment>
<reference evidence="5 6" key="1">
    <citation type="submission" date="2019-12" db="EMBL/GenBank/DDBJ databases">
        <title>Whole genome sequencing of endophytic Actinobacterium Micromonospora sp. MPMI6T.</title>
        <authorList>
            <person name="Evv R."/>
            <person name="Podile A.R."/>
        </authorList>
    </citation>
    <scope>NUCLEOTIDE SEQUENCE [LARGE SCALE GENOMIC DNA]</scope>
    <source>
        <strain evidence="5 6">MPMI6</strain>
    </source>
</reference>
<feature type="domain" description="Histidine kinase/HSP90-like ATPase" evidence="4">
    <location>
        <begin position="45"/>
        <end position="125"/>
    </location>
</feature>
<dbReference type="Gene3D" id="3.30.565.10">
    <property type="entry name" value="Histidine kinase-like ATPase, C-terminal domain"/>
    <property type="match status" value="1"/>
</dbReference>
<dbReference type="SUPFAM" id="SSF55874">
    <property type="entry name" value="ATPase domain of HSP90 chaperone/DNA topoisomerase II/histidine kinase"/>
    <property type="match status" value="1"/>
</dbReference>
<dbReference type="InterPro" id="IPR036890">
    <property type="entry name" value="HATPase_C_sf"/>
</dbReference>
<evidence type="ECO:0000256" key="2">
    <source>
        <dbReference type="ARBA" id="ARBA00022777"/>
    </source>
</evidence>
<sequence>MVEKAAAEQYQERDVDRPMYLHTRLDGWRILARDSAAGHRVRVSVAAEALTNGQRHRPGAAVSIDVMSTDDALRVEITDDGPGFDPDMVPAHRCGIREAIVGRMRSVGGDTAVTSGPAGASVTLRWAP</sequence>
<accession>A0ABS3VR68</accession>
<dbReference type="InterPro" id="IPR003594">
    <property type="entry name" value="HATPase_dom"/>
</dbReference>